<keyword evidence="3" id="KW-1185">Reference proteome</keyword>
<name>A0ABD1X274_9LAMI</name>
<organism evidence="2 3">
    <name type="scientific">Forsythia ovata</name>
    <dbReference type="NCBI Taxonomy" id="205694"/>
    <lineage>
        <taxon>Eukaryota</taxon>
        <taxon>Viridiplantae</taxon>
        <taxon>Streptophyta</taxon>
        <taxon>Embryophyta</taxon>
        <taxon>Tracheophyta</taxon>
        <taxon>Spermatophyta</taxon>
        <taxon>Magnoliopsida</taxon>
        <taxon>eudicotyledons</taxon>
        <taxon>Gunneridae</taxon>
        <taxon>Pentapetalae</taxon>
        <taxon>asterids</taxon>
        <taxon>lamiids</taxon>
        <taxon>Lamiales</taxon>
        <taxon>Oleaceae</taxon>
        <taxon>Forsythieae</taxon>
        <taxon>Forsythia</taxon>
    </lineage>
</organism>
<gene>
    <name evidence="2" type="ORF">Fot_00804</name>
</gene>
<sequence>MAEKRKKQAILQSRSTEISAPPSSQGNGSQKTGQVPSSRKLAFSLKQKSKLVAPSVKLGEDEVEDEKDAGNLSDSRPKRSWTRVMLLSSHQDKLTLTFSKSD</sequence>
<dbReference type="EMBL" id="JBFOLJ010000001">
    <property type="protein sequence ID" value="KAL2556065.1"/>
    <property type="molecule type" value="Genomic_DNA"/>
</dbReference>
<evidence type="ECO:0000256" key="1">
    <source>
        <dbReference type="SAM" id="MobiDB-lite"/>
    </source>
</evidence>
<evidence type="ECO:0000313" key="2">
    <source>
        <dbReference type="EMBL" id="KAL2556065.1"/>
    </source>
</evidence>
<dbReference type="Proteomes" id="UP001604277">
    <property type="component" value="Unassembled WGS sequence"/>
</dbReference>
<feature type="compositionally biased region" description="Polar residues" evidence="1">
    <location>
        <begin position="10"/>
        <end position="37"/>
    </location>
</feature>
<accession>A0ABD1X274</accession>
<proteinExistence type="predicted"/>
<dbReference type="AlphaFoldDB" id="A0ABD1X274"/>
<feature type="region of interest" description="Disordered" evidence="1">
    <location>
        <begin position="1"/>
        <end position="78"/>
    </location>
</feature>
<comment type="caution">
    <text evidence="2">The sequence shown here is derived from an EMBL/GenBank/DDBJ whole genome shotgun (WGS) entry which is preliminary data.</text>
</comment>
<evidence type="ECO:0000313" key="3">
    <source>
        <dbReference type="Proteomes" id="UP001604277"/>
    </source>
</evidence>
<protein>
    <submittedName>
        <fullName evidence="2">Uncharacterized protein</fullName>
    </submittedName>
</protein>
<reference evidence="3" key="1">
    <citation type="submission" date="2024-07" db="EMBL/GenBank/DDBJ databases">
        <title>Two chromosome-level genome assemblies of Korean endemic species Abeliophyllum distichum and Forsythia ovata (Oleaceae).</title>
        <authorList>
            <person name="Jang H."/>
        </authorList>
    </citation>
    <scope>NUCLEOTIDE SEQUENCE [LARGE SCALE GENOMIC DNA]</scope>
</reference>